<organism evidence="1">
    <name type="scientific">Thermodesulforhabdus norvegica</name>
    <dbReference type="NCBI Taxonomy" id="39841"/>
    <lineage>
        <taxon>Bacteria</taxon>
        <taxon>Pseudomonadati</taxon>
        <taxon>Thermodesulfobacteriota</taxon>
        <taxon>Syntrophobacteria</taxon>
        <taxon>Syntrophobacterales</taxon>
        <taxon>Thermodesulforhabdaceae</taxon>
        <taxon>Thermodesulforhabdus</taxon>
    </lineage>
</organism>
<gene>
    <name evidence="1" type="ORF">ENG14_00540</name>
</gene>
<evidence type="ECO:0000313" key="1">
    <source>
        <dbReference type="EMBL" id="HDL89373.1"/>
    </source>
</evidence>
<dbReference type="AlphaFoldDB" id="A0A7C0WS96"/>
<sequence length="99" mass="11361">MNVRRLDIFYELSFVHIQKMEQIGMDVRKVQENFIRLLHERADELSGRMELALARTEDLEKQKKGSPGDADIVKGLIASQKNLSTRWGSRLSTLSFVLG</sequence>
<accession>A0A7C0WS96</accession>
<name>A0A7C0WS96_9BACT</name>
<dbReference type="Proteomes" id="UP000886355">
    <property type="component" value="Unassembled WGS sequence"/>
</dbReference>
<dbReference type="EMBL" id="DQZW01000025">
    <property type="protein sequence ID" value="HDL89373.1"/>
    <property type="molecule type" value="Genomic_DNA"/>
</dbReference>
<reference evidence="1" key="1">
    <citation type="journal article" date="2020" name="mSystems">
        <title>Genome- and Community-Level Interaction Insights into Carbon Utilization and Element Cycling Functions of Hydrothermarchaeota in Hydrothermal Sediment.</title>
        <authorList>
            <person name="Zhou Z."/>
            <person name="Liu Y."/>
            <person name="Xu W."/>
            <person name="Pan J."/>
            <person name="Luo Z.H."/>
            <person name="Li M."/>
        </authorList>
    </citation>
    <scope>NUCLEOTIDE SEQUENCE [LARGE SCALE GENOMIC DNA]</scope>
    <source>
        <strain evidence="1">HyVt-19</strain>
    </source>
</reference>
<protein>
    <submittedName>
        <fullName evidence="1">Uncharacterized protein</fullName>
    </submittedName>
</protein>
<proteinExistence type="predicted"/>
<comment type="caution">
    <text evidence="1">The sequence shown here is derived from an EMBL/GenBank/DDBJ whole genome shotgun (WGS) entry which is preliminary data.</text>
</comment>